<proteinExistence type="predicted"/>
<evidence type="ECO:0000313" key="3">
    <source>
        <dbReference type="Proteomes" id="UP000095131"/>
    </source>
</evidence>
<feature type="compositionally biased region" description="Polar residues" evidence="1">
    <location>
        <begin position="203"/>
        <end position="229"/>
    </location>
</feature>
<dbReference type="OrthoDB" id="6399678at2"/>
<sequence>MATNFFSRWSQRKLNKETDEPSEQERIEASAVEVEPAADDASVDVGDAPEALASEADQSAVKTEQNLPNSEVEREVASAEEQDPEKMSLANLLVSQVEESAKKAAMRKLFMSEEFNIRDGLDDYDEDYSNLKALSQGVAETLRDWVKEKPEEEEAALIDSEVTEEADVIQSTEKEDFATEDNDEHEESLDEGVDKEEVDPLVTANSADTSKTDTSIDGDSHSHAWSAQNETEDKSN</sequence>
<dbReference type="InterPro" id="IPR021735">
    <property type="entry name" value="DUF3306"/>
</dbReference>
<dbReference type="AlphaFoldDB" id="A0A1E3WNR7"/>
<protein>
    <recommendedName>
        <fullName evidence="4">DUF3306 domain-containing protein</fullName>
    </recommendedName>
</protein>
<evidence type="ECO:0000313" key="2">
    <source>
        <dbReference type="EMBL" id="ODS11416.1"/>
    </source>
</evidence>
<name>A0A1E3WNR7_9VIBR</name>
<feature type="compositionally biased region" description="Polar residues" evidence="1">
    <location>
        <begin position="56"/>
        <end position="69"/>
    </location>
</feature>
<feature type="compositionally biased region" description="Acidic residues" evidence="1">
    <location>
        <begin position="152"/>
        <end position="167"/>
    </location>
</feature>
<comment type="caution">
    <text evidence="2">The sequence shown here is derived from an EMBL/GenBank/DDBJ whole genome shotgun (WGS) entry which is preliminary data.</text>
</comment>
<dbReference type="Proteomes" id="UP000095131">
    <property type="component" value="Unassembled WGS sequence"/>
</dbReference>
<evidence type="ECO:0000256" key="1">
    <source>
        <dbReference type="SAM" id="MobiDB-lite"/>
    </source>
</evidence>
<feature type="region of interest" description="Disordered" evidence="1">
    <location>
        <begin position="1"/>
        <end position="87"/>
    </location>
</feature>
<feature type="region of interest" description="Disordered" evidence="1">
    <location>
        <begin position="152"/>
        <end position="236"/>
    </location>
</feature>
<reference evidence="2 3" key="1">
    <citation type="submission" date="2016-08" db="EMBL/GenBank/DDBJ databases">
        <title>Genome sequencing of Vibrio scophthalmi strain FP3289, an isolated from Paralichthys olivaceus.</title>
        <authorList>
            <person name="Han H.-J."/>
        </authorList>
    </citation>
    <scope>NUCLEOTIDE SEQUENCE [LARGE SCALE GENOMIC DNA]</scope>
    <source>
        <strain evidence="2 3">FP3289</strain>
    </source>
</reference>
<feature type="compositionally biased region" description="Basic and acidic residues" evidence="1">
    <location>
        <begin position="14"/>
        <end position="28"/>
    </location>
</feature>
<organism evidence="2 3">
    <name type="scientific">Vibrio scophthalmi</name>
    <dbReference type="NCBI Taxonomy" id="45658"/>
    <lineage>
        <taxon>Bacteria</taxon>
        <taxon>Pseudomonadati</taxon>
        <taxon>Pseudomonadota</taxon>
        <taxon>Gammaproteobacteria</taxon>
        <taxon>Vibrionales</taxon>
        <taxon>Vibrionaceae</taxon>
        <taxon>Vibrio</taxon>
    </lineage>
</organism>
<dbReference type="Pfam" id="PF11748">
    <property type="entry name" value="DUF3306"/>
    <property type="match status" value="1"/>
</dbReference>
<accession>A0A1E3WNR7</accession>
<evidence type="ECO:0008006" key="4">
    <source>
        <dbReference type="Google" id="ProtNLM"/>
    </source>
</evidence>
<dbReference type="RefSeq" id="WP_069446675.1">
    <property type="nucleotide sequence ID" value="NZ_MDCJ01000002.1"/>
</dbReference>
<gene>
    <name evidence="2" type="ORF">VSF3289_01681</name>
</gene>
<dbReference type="PATRIC" id="fig|45658.8.peg.1684"/>
<dbReference type="EMBL" id="MDCJ01000002">
    <property type="protein sequence ID" value="ODS11416.1"/>
    <property type="molecule type" value="Genomic_DNA"/>
</dbReference>
<feature type="compositionally biased region" description="Acidic residues" evidence="1">
    <location>
        <begin position="178"/>
        <end position="199"/>
    </location>
</feature>